<keyword evidence="14 20" id="KW-1133">Transmembrane helix</keyword>
<proteinExistence type="inferred from homology"/>
<keyword evidence="12" id="KW-0391">Immunity</keyword>
<evidence type="ECO:0000256" key="18">
    <source>
        <dbReference type="ARBA" id="ARBA00023180"/>
    </source>
</evidence>
<dbReference type="GO" id="GO:0038023">
    <property type="term" value="F:signaling receptor activity"/>
    <property type="evidence" value="ECO:0007669"/>
    <property type="project" value="TreeGrafter"/>
</dbReference>
<dbReference type="InterPro" id="IPR032675">
    <property type="entry name" value="LRR_dom_sf"/>
</dbReference>
<keyword evidence="7" id="KW-0328">Glycosyltransferase</keyword>
<keyword evidence="6" id="KW-0433">Leucine-rich repeat</keyword>
<evidence type="ECO:0000256" key="3">
    <source>
        <dbReference type="ARBA" id="ARBA00006003"/>
    </source>
</evidence>
<evidence type="ECO:0000256" key="19">
    <source>
        <dbReference type="ARBA" id="ARBA00023198"/>
    </source>
</evidence>
<dbReference type="PROSITE" id="PS51450">
    <property type="entry name" value="LRR"/>
    <property type="match status" value="1"/>
</dbReference>
<evidence type="ECO:0000313" key="23">
    <source>
        <dbReference type="Proteomes" id="UP000838412"/>
    </source>
</evidence>
<keyword evidence="17" id="KW-0675">Receptor</keyword>
<evidence type="ECO:0000256" key="7">
    <source>
        <dbReference type="ARBA" id="ARBA00022676"/>
    </source>
</evidence>
<feature type="transmembrane region" description="Helical" evidence="20">
    <location>
        <begin position="570"/>
        <end position="591"/>
    </location>
</feature>
<evidence type="ECO:0000256" key="10">
    <source>
        <dbReference type="ARBA" id="ARBA00022729"/>
    </source>
</evidence>
<keyword evidence="5" id="KW-0399">Innate immunity</keyword>
<accession>A0A8J9YYA0</accession>
<evidence type="ECO:0000256" key="12">
    <source>
        <dbReference type="ARBA" id="ARBA00022859"/>
    </source>
</evidence>
<keyword evidence="23" id="KW-1185">Reference proteome</keyword>
<keyword evidence="19" id="KW-0395">Inflammatory response</keyword>
<dbReference type="SUPFAM" id="SSF52200">
    <property type="entry name" value="Toll/Interleukin receptor TIR domain"/>
    <property type="match status" value="1"/>
</dbReference>
<dbReference type="PANTHER" id="PTHR24365:SF530">
    <property type="entry name" value="MSTPROX-RELATED"/>
    <property type="match status" value="1"/>
</dbReference>
<dbReference type="Pfam" id="PF00777">
    <property type="entry name" value="Glyco_transf_29"/>
    <property type="match status" value="1"/>
</dbReference>
<dbReference type="GO" id="GO:0005886">
    <property type="term" value="C:plasma membrane"/>
    <property type="evidence" value="ECO:0007669"/>
    <property type="project" value="TreeGrafter"/>
</dbReference>
<dbReference type="InterPro" id="IPR003591">
    <property type="entry name" value="Leu-rich_rpt_typical-subtyp"/>
</dbReference>
<dbReference type="GO" id="GO:0045087">
    <property type="term" value="P:innate immune response"/>
    <property type="evidence" value="ECO:0007669"/>
    <property type="project" value="UniProtKB-KW"/>
</dbReference>
<dbReference type="Gene3D" id="3.40.50.10140">
    <property type="entry name" value="Toll/interleukin-1 receptor homology (TIR) domain"/>
    <property type="match status" value="1"/>
</dbReference>
<dbReference type="CDD" id="cd23963">
    <property type="entry name" value="GT29_ST8SIA"/>
    <property type="match status" value="1"/>
</dbReference>
<dbReference type="PROSITE" id="PS50104">
    <property type="entry name" value="TIR"/>
    <property type="match status" value="1"/>
</dbReference>
<evidence type="ECO:0000256" key="1">
    <source>
        <dbReference type="ARBA" id="ARBA00004323"/>
    </source>
</evidence>
<dbReference type="Proteomes" id="UP000838412">
    <property type="component" value="Chromosome 13"/>
</dbReference>
<evidence type="ECO:0000256" key="5">
    <source>
        <dbReference type="ARBA" id="ARBA00022588"/>
    </source>
</evidence>
<keyword evidence="10" id="KW-0732">Signal</keyword>
<keyword evidence="18" id="KW-0325">Glycoprotein</keyword>
<dbReference type="InterPro" id="IPR035897">
    <property type="entry name" value="Toll_tir_struct_dom_sf"/>
</dbReference>
<dbReference type="AlphaFoldDB" id="A0A8J9YYA0"/>
<dbReference type="InterPro" id="IPR001611">
    <property type="entry name" value="Leu-rich_rpt"/>
</dbReference>
<dbReference type="SMART" id="SM00369">
    <property type="entry name" value="LRR_TYP"/>
    <property type="match status" value="3"/>
</dbReference>
<evidence type="ECO:0000256" key="14">
    <source>
        <dbReference type="ARBA" id="ARBA00022989"/>
    </source>
</evidence>
<reference evidence="22" key="1">
    <citation type="submission" date="2022-01" db="EMBL/GenBank/DDBJ databases">
        <authorList>
            <person name="Braso-Vives M."/>
        </authorList>
    </citation>
    <scope>NUCLEOTIDE SEQUENCE</scope>
</reference>
<evidence type="ECO:0000313" key="22">
    <source>
        <dbReference type="EMBL" id="CAH1244072.1"/>
    </source>
</evidence>
<evidence type="ECO:0000256" key="4">
    <source>
        <dbReference type="ARBA" id="ARBA00009634"/>
    </source>
</evidence>
<dbReference type="InterPro" id="IPR001675">
    <property type="entry name" value="Glyco_trans_29"/>
</dbReference>
<dbReference type="Gene3D" id="3.90.1480.20">
    <property type="entry name" value="Glycosyl transferase family 29"/>
    <property type="match status" value="1"/>
</dbReference>
<dbReference type="EMBL" id="OV696698">
    <property type="protein sequence ID" value="CAH1244072.1"/>
    <property type="molecule type" value="Genomic_DNA"/>
</dbReference>
<comment type="similarity">
    <text evidence="4">Belongs to the Toll-like receptor family.</text>
</comment>
<dbReference type="Pfam" id="PF01582">
    <property type="entry name" value="TIR"/>
    <property type="match status" value="1"/>
</dbReference>
<dbReference type="SMART" id="SM00255">
    <property type="entry name" value="TIR"/>
    <property type="match status" value="1"/>
</dbReference>
<evidence type="ECO:0000256" key="16">
    <source>
        <dbReference type="ARBA" id="ARBA00023136"/>
    </source>
</evidence>
<dbReference type="SUPFAM" id="SSF52058">
    <property type="entry name" value="L domain-like"/>
    <property type="match status" value="1"/>
</dbReference>
<dbReference type="SMART" id="SM00082">
    <property type="entry name" value="LRRCT"/>
    <property type="match status" value="1"/>
</dbReference>
<evidence type="ECO:0000256" key="15">
    <source>
        <dbReference type="ARBA" id="ARBA00023034"/>
    </source>
</evidence>
<evidence type="ECO:0000256" key="17">
    <source>
        <dbReference type="ARBA" id="ARBA00023170"/>
    </source>
</evidence>
<keyword evidence="15" id="KW-0333">Golgi apparatus</keyword>
<evidence type="ECO:0000256" key="11">
    <source>
        <dbReference type="ARBA" id="ARBA00022737"/>
    </source>
</evidence>
<evidence type="ECO:0000256" key="6">
    <source>
        <dbReference type="ARBA" id="ARBA00022614"/>
    </source>
</evidence>
<keyword evidence="8" id="KW-0808">Transferase</keyword>
<comment type="similarity">
    <text evidence="3">Belongs to the glycosyltransferase 29 family.</text>
</comment>
<evidence type="ECO:0000256" key="20">
    <source>
        <dbReference type="SAM" id="Phobius"/>
    </source>
</evidence>
<protein>
    <submittedName>
        <fullName evidence="22">TLR1 protein</fullName>
    </submittedName>
</protein>
<evidence type="ECO:0000256" key="2">
    <source>
        <dbReference type="ARBA" id="ARBA00004479"/>
    </source>
</evidence>
<dbReference type="GO" id="GO:0008373">
    <property type="term" value="F:sialyltransferase activity"/>
    <property type="evidence" value="ECO:0007669"/>
    <property type="project" value="InterPro"/>
</dbReference>
<organism evidence="22 23">
    <name type="scientific">Branchiostoma lanceolatum</name>
    <name type="common">Common lancelet</name>
    <name type="synonym">Amphioxus lanceolatum</name>
    <dbReference type="NCBI Taxonomy" id="7740"/>
    <lineage>
        <taxon>Eukaryota</taxon>
        <taxon>Metazoa</taxon>
        <taxon>Chordata</taxon>
        <taxon>Cephalochordata</taxon>
        <taxon>Leptocardii</taxon>
        <taxon>Amphioxiformes</taxon>
        <taxon>Branchiostomatidae</taxon>
        <taxon>Branchiostoma</taxon>
    </lineage>
</organism>
<dbReference type="Pfam" id="PF13855">
    <property type="entry name" value="LRR_8"/>
    <property type="match status" value="1"/>
</dbReference>
<keyword evidence="11" id="KW-0677">Repeat</keyword>
<dbReference type="InterPro" id="IPR000157">
    <property type="entry name" value="TIR_dom"/>
</dbReference>
<keyword evidence="9 20" id="KW-0812">Transmembrane</keyword>
<dbReference type="Gene3D" id="3.80.10.10">
    <property type="entry name" value="Ribonuclease Inhibitor"/>
    <property type="match status" value="2"/>
</dbReference>
<sequence length="775" mass="88272">MYKMAAMAVTKSVNSGSISRGTTKRLRKYFFMSATLLAAVYILIWPGARYFKITTIYTETFQTLQARDVLPSQPTALVFGTLAPESPWQFRAEALKKVRKITSKLNLSTRLKKWESGNFTRDVTTLGIGHYNSCAVVGNSGVLLGSHCGAEIDSMDYVIRLDLPVIKDFESDVGKRTSMILFNSKGSGRIRKSSLFTNRSQDVYESRFQNVEGASLLVPDLKAAKSIETALEAYKLSFPLFTLKGTLKDGINRIASAIAKTKLKVATPSLGLVAVLMMTTICDHPHVYGFYPFTSDANNNSVLYHYYPGDFVYPPLHHAFDPRHNMDQEYDFNRELHRRGVLKMQVGQSGFSASEAKKSSFDLDFLRNCIRQKETVVTCTRRRLRHVPRGLPVGTTSLNLTGNLFEIIGPETFPRLDKLKLLDLSKNRIRIIKVGSFKNTYNLTTLHLNHNNISTLPNGAFDGLASLEVLGLAFTRLSNLNSVGFLTPNLKSLNFTSFAGNGLERLDLEDNPLQCTCEEEWFHDWVVSNRTKTLFYNLSNYGCVSPERLVHKTILDFDAEAQGCNDKTGLHVAISGAILLCVFLVGVVVGYRNRWYIKYGCFVIKARYHGYQTWTNENVQKKFDAFVSYNHNDRAWVMNELVPHLEGEGEEFRLCLDYRDFVPGAPITDNIVNSIYDSRKTVCLVTEEFLKSEWCEMEVQMATYRLFDEQIDVLILVFLEDIPDRALHRYHRLRRLMCKRTYLEWPKDPQEKALFWERLKDALKTGDRPPIENII</sequence>
<evidence type="ECO:0000256" key="13">
    <source>
        <dbReference type="ARBA" id="ARBA00022968"/>
    </source>
</evidence>
<keyword evidence="13" id="KW-0735">Signal-anchor</keyword>
<dbReference type="InterPro" id="IPR000483">
    <property type="entry name" value="Cys-rich_flank_reg_C"/>
</dbReference>
<dbReference type="PANTHER" id="PTHR24365">
    <property type="entry name" value="TOLL-LIKE RECEPTOR"/>
    <property type="match status" value="1"/>
</dbReference>
<dbReference type="OrthoDB" id="10264956at2759"/>
<dbReference type="GO" id="GO:0007165">
    <property type="term" value="P:signal transduction"/>
    <property type="evidence" value="ECO:0007669"/>
    <property type="project" value="InterPro"/>
</dbReference>
<gene>
    <name evidence="22" type="primary">TLR1</name>
    <name evidence="22" type="ORF">BLAG_LOCUS6810</name>
</gene>
<feature type="transmembrane region" description="Helical" evidence="20">
    <location>
        <begin position="29"/>
        <end position="48"/>
    </location>
</feature>
<dbReference type="PRINTS" id="PR01537">
    <property type="entry name" value="INTRLKN1R1F"/>
</dbReference>
<name>A0A8J9YYA0_BRALA</name>
<dbReference type="InterPro" id="IPR038578">
    <property type="entry name" value="GT29-like_sf"/>
</dbReference>
<dbReference type="GO" id="GO:0000139">
    <property type="term" value="C:Golgi membrane"/>
    <property type="evidence" value="ECO:0007669"/>
    <property type="project" value="UniProtKB-SubCell"/>
</dbReference>
<comment type="subcellular location">
    <subcellularLocation>
        <location evidence="1">Golgi apparatus membrane</location>
        <topology evidence="1">Single-pass type II membrane protein</topology>
    </subcellularLocation>
    <subcellularLocation>
        <location evidence="2">Membrane</location>
        <topology evidence="2">Single-pass type I membrane protein</topology>
    </subcellularLocation>
</comment>
<evidence type="ECO:0000259" key="21">
    <source>
        <dbReference type="PROSITE" id="PS50104"/>
    </source>
</evidence>
<evidence type="ECO:0000256" key="9">
    <source>
        <dbReference type="ARBA" id="ARBA00022692"/>
    </source>
</evidence>
<feature type="domain" description="TIR" evidence="21">
    <location>
        <begin position="621"/>
        <end position="763"/>
    </location>
</feature>
<keyword evidence="16 20" id="KW-0472">Membrane</keyword>
<dbReference type="FunFam" id="3.40.50.10140:FF:000001">
    <property type="entry name" value="Toll-like receptor 2"/>
    <property type="match status" value="1"/>
</dbReference>
<evidence type="ECO:0000256" key="8">
    <source>
        <dbReference type="ARBA" id="ARBA00022679"/>
    </source>
</evidence>